<evidence type="ECO:0000256" key="2">
    <source>
        <dbReference type="ARBA" id="ARBA00004740"/>
    </source>
</evidence>
<dbReference type="SUPFAM" id="SSF49785">
    <property type="entry name" value="Galactose-binding domain-like"/>
    <property type="match status" value="1"/>
</dbReference>
<evidence type="ECO:0000313" key="14">
    <source>
        <dbReference type="EMBL" id="QPG76551.1"/>
    </source>
</evidence>
<evidence type="ECO:0000256" key="3">
    <source>
        <dbReference type="ARBA" id="ARBA00012754"/>
    </source>
</evidence>
<comment type="similarity">
    <text evidence="8">Belongs to the glycosyl hydrolase 2 family. Beta-mannosidase B subfamily.</text>
</comment>
<sequence>MTEASNSVLVLKGWQYKQADTTEWKPARKDVSATQVQADLLANGEIPDPFINRNACDIQWVGDKDWEYKLQFTVPVEGIKKSNQVLVFEGLDTFATVKLNGAEILTADNMFVKYTVDVTDKVKLNKSNELSIYFKSASLEARRLEKIHGSGYCFNGETARLQARKAQYGWGWDWGDSVMTCGPWRPVKLVSYDAGLSDVYVKVDVADTKKAKIDIQSTVEAASVVKGLSVETKVLDPNGAVVDIPASAKKVAVTGSLVSSKFDISSPALWYPRGTGEQSLYTFETSLYDAHHKLLQVNTKKVGLRHVELVQEPFEDEEGTSFFFKVNGIPVYCSGSNWIPGHSIPCLFTEPDYKKWLQLAIDGNQNMIRVWGGGYYEEDIFYSECDRLGIMVWQDFMFACGIYPTYPEFIANVCTEVEVALHRLRNHCCLALLAGNNEDYCVAESFNLEWNREDKSGDYSKTNFSARTTYEVTLPKICEKLQPDVPYHPGSPWGGNGTSDKTVGDIHQWNVWHGSQEKYQNWYKLGGRFVSEFGMEALPSLKSYRDCITDSSELYPQSEYVDFHNKAEGFERRLALYVIENIKVQGMDLENWIYATQLMQAECLSYAYKCWRRRWYGDHKRYTGGAIVWQLNDCMPVASWAIVDYYGRPKLSFYAVKRESTAIGLGMYRNEIVPKIEGVNVVAENDGPHDYSNHDYTVDIWGVNASLKDTPATLLVDVYEVESGKKINSLKPQEVVLKANQTSEFVKALEIPNDKKIVVYSRVVVDKKPIATAADWPQPLKYLKFSDRKVKFELFDGYIKLTANKPVKGVEITIKNRDVFLQDNGFDIFPTDEIIVKGDIKKTDDVSIRYYQM</sequence>
<dbReference type="OrthoDB" id="2866996at2759"/>
<dbReference type="AlphaFoldDB" id="A0A875S4I3"/>
<dbReference type="InterPro" id="IPR008979">
    <property type="entry name" value="Galactose-bd-like_sf"/>
</dbReference>
<protein>
    <recommendedName>
        <fullName evidence="9">Beta-mannosidase B</fullName>
        <ecNumber evidence="3">3.2.1.25</ecNumber>
    </recommendedName>
    <alternativeName>
        <fullName evidence="10">Mannanase B</fullName>
    </alternativeName>
</protein>
<dbReference type="Gene3D" id="2.60.40.10">
    <property type="entry name" value="Immunoglobulins"/>
    <property type="match status" value="2"/>
</dbReference>
<dbReference type="InterPro" id="IPR013783">
    <property type="entry name" value="Ig-like_fold"/>
</dbReference>
<dbReference type="EMBL" id="CP064815">
    <property type="protein sequence ID" value="QPG76551.1"/>
    <property type="molecule type" value="Genomic_DNA"/>
</dbReference>
<evidence type="ECO:0000259" key="11">
    <source>
        <dbReference type="Pfam" id="PF00703"/>
    </source>
</evidence>
<feature type="domain" description="Glycoside hydrolase family 2 immunoglobulin-like beta-sandwich" evidence="11">
    <location>
        <begin position="196"/>
        <end position="305"/>
    </location>
</feature>
<keyword evidence="4" id="KW-0378">Hydrolase</keyword>
<dbReference type="Pfam" id="PF22666">
    <property type="entry name" value="Glyco_hydro_2_N2"/>
    <property type="match status" value="1"/>
</dbReference>
<keyword evidence="7" id="KW-0624">Polysaccharide degradation</keyword>
<dbReference type="PANTHER" id="PTHR43730">
    <property type="entry name" value="BETA-MANNOSIDASE"/>
    <property type="match status" value="1"/>
</dbReference>
<dbReference type="GO" id="GO:0004567">
    <property type="term" value="F:beta-mannosidase activity"/>
    <property type="evidence" value="ECO:0007669"/>
    <property type="project" value="UniProtKB-EC"/>
</dbReference>
<keyword evidence="6" id="KW-0326">Glycosidase</keyword>
<dbReference type="InterPro" id="IPR017853">
    <property type="entry name" value="GH"/>
</dbReference>
<comment type="pathway">
    <text evidence="2">Glycan metabolism; N-glycan degradation.</text>
</comment>
<evidence type="ECO:0000256" key="10">
    <source>
        <dbReference type="ARBA" id="ARBA00041614"/>
    </source>
</evidence>
<evidence type="ECO:0000256" key="7">
    <source>
        <dbReference type="ARBA" id="ARBA00023326"/>
    </source>
</evidence>
<dbReference type="Proteomes" id="UP000662931">
    <property type="component" value="Chromosome 4"/>
</dbReference>
<dbReference type="SUPFAM" id="SSF49303">
    <property type="entry name" value="beta-Galactosidase/glucuronidase domain"/>
    <property type="match status" value="2"/>
</dbReference>
<evidence type="ECO:0000259" key="12">
    <source>
        <dbReference type="Pfam" id="PF17786"/>
    </source>
</evidence>
<dbReference type="Pfam" id="PF00703">
    <property type="entry name" value="Glyco_hydro_2"/>
    <property type="match status" value="1"/>
</dbReference>
<dbReference type="RefSeq" id="XP_038780116.1">
    <property type="nucleotide sequence ID" value="XM_038924188.1"/>
</dbReference>
<dbReference type="SUPFAM" id="SSF51445">
    <property type="entry name" value="(Trans)glycosidases"/>
    <property type="match status" value="1"/>
</dbReference>
<reference evidence="14" key="1">
    <citation type="submission" date="2020-10" db="EMBL/GenBank/DDBJ databases">
        <authorList>
            <person name="Roach M.J.R."/>
        </authorList>
    </citation>
    <scope>NUCLEOTIDE SEQUENCE</scope>
    <source>
        <strain evidence="14">CBS 1945</strain>
    </source>
</reference>
<dbReference type="InterPro" id="IPR041447">
    <property type="entry name" value="Mannosidase_ig"/>
</dbReference>
<dbReference type="GO" id="GO:0006516">
    <property type="term" value="P:glycoprotein catabolic process"/>
    <property type="evidence" value="ECO:0007669"/>
    <property type="project" value="TreeGrafter"/>
</dbReference>
<dbReference type="GO" id="GO:0000272">
    <property type="term" value="P:polysaccharide catabolic process"/>
    <property type="evidence" value="ECO:0007669"/>
    <property type="project" value="UniProtKB-KW"/>
</dbReference>
<feature type="domain" description="Beta-mannosidase-like galactose-binding" evidence="13">
    <location>
        <begin position="14"/>
        <end position="185"/>
    </location>
</feature>
<dbReference type="InterPro" id="IPR050887">
    <property type="entry name" value="Beta-mannosidase_GH2"/>
</dbReference>
<evidence type="ECO:0000256" key="8">
    <source>
        <dbReference type="ARBA" id="ARBA00038429"/>
    </source>
</evidence>
<evidence type="ECO:0000256" key="1">
    <source>
        <dbReference type="ARBA" id="ARBA00000829"/>
    </source>
</evidence>
<dbReference type="Gene3D" id="3.20.20.80">
    <property type="entry name" value="Glycosidases"/>
    <property type="match status" value="1"/>
</dbReference>
<evidence type="ECO:0000256" key="4">
    <source>
        <dbReference type="ARBA" id="ARBA00022801"/>
    </source>
</evidence>
<organism evidence="14 15">
    <name type="scientific">Eeniella nana</name>
    <name type="common">Yeast</name>
    <name type="synonym">Brettanomyces nanus</name>
    <dbReference type="NCBI Taxonomy" id="13502"/>
    <lineage>
        <taxon>Eukaryota</taxon>
        <taxon>Fungi</taxon>
        <taxon>Dikarya</taxon>
        <taxon>Ascomycota</taxon>
        <taxon>Saccharomycotina</taxon>
        <taxon>Pichiomycetes</taxon>
        <taxon>Pichiales</taxon>
        <taxon>Pichiaceae</taxon>
        <taxon>Brettanomyces</taxon>
    </lineage>
</organism>
<name>A0A875S4I3_EENNA</name>
<evidence type="ECO:0000256" key="6">
    <source>
        <dbReference type="ARBA" id="ARBA00023295"/>
    </source>
</evidence>
<feature type="domain" description="Mannosidase Ig/CBM-like" evidence="12">
    <location>
        <begin position="697"/>
        <end position="782"/>
    </location>
</feature>
<keyword evidence="15" id="KW-1185">Reference proteome</keyword>
<dbReference type="Pfam" id="PF17786">
    <property type="entry name" value="Mannosidase_ig"/>
    <property type="match status" value="1"/>
</dbReference>
<gene>
    <name evidence="14" type="ORF">FOA43_003941</name>
</gene>
<evidence type="ECO:0000256" key="5">
    <source>
        <dbReference type="ARBA" id="ARBA00023277"/>
    </source>
</evidence>
<dbReference type="InterPro" id="IPR036156">
    <property type="entry name" value="Beta-gal/glucu_dom_sf"/>
</dbReference>
<comment type="catalytic activity">
    <reaction evidence="1">
        <text>Hydrolysis of terminal, non-reducing beta-D-mannose residues in beta-D-mannosides.</text>
        <dbReference type="EC" id="3.2.1.25"/>
    </reaction>
</comment>
<evidence type="ECO:0000256" key="9">
    <source>
        <dbReference type="ARBA" id="ARBA00041069"/>
    </source>
</evidence>
<dbReference type="EC" id="3.2.1.25" evidence="3"/>
<dbReference type="GeneID" id="62197341"/>
<proteinExistence type="inferred from homology"/>
<dbReference type="PANTHER" id="PTHR43730:SF1">
    <property type="entry name" value="BETA-MANNOSIDASE"/>
    <property type="match status" value="1"/>
</dbReference>
<dbReference type="FunFam" id="3.20.20.80:FF:000050">
    <property type="entry name" value="Beta-mannosidase B"/>
    <property type="match status" value="1"/>
</dbReference>
<dbReference type="InterPro" id="IPR054593">
    <property type="entry name" value="Beta-mannosidase-like_N2"/>
</dbReference>
<dbReference type="Gene3D" id="2.60.120.260">
    <property type="entry name" value="Galactose-binding domain-like"/>
    <property type="match status" value="1"/>
</dbReference>
<keyword evidence="5" id="KW-0119">Carbohydrate metabolism</keyword>
<evidence type="ECO:0000259" key="13">
    <source>
        <dbReference type="Pfam" id="PF22666"/>
    </source>
</evidence>
<evidence type="ECO:0000313" key="15">
    <source>
        <dbReference type="Proteomes" id="UP000662931"/>
    </source>
</evidence>
<dbReference type="InterPro" id="IPR006102">
    <property type="entry name" value="Ig-like_GH2"/>
</dbReference>
<accession>A0A875S4I3</accession>
<dbReference type="KEGG" id="bnn:FOA43_003941"/>